<reference evidence="5 6" key="1">
    <citation type="journal article" date="2024" name="Nat. Commun.">
        <title>Phylogenomics reveals the evolutionary origins of lichenization in chlorophyte algae.</title>
        <authorList>
            <person name="Puginier C."/>
            <person name="Libourel C."/>
            <person name="Otte J."/>
            <person name="Skaloud P."/>
            <person name="Haon M."/>
            <person name="Grisel S."/>
            <person name="Petersen M."/>
            <person name="Berrin J.G."/>
            <person name="Delaux P.M."/>
            <person name="Dal Grande F."/>
            <person name="Keller J."/>
        </authorList>
    </citation>
    <scope>NUCLEOTIDE SEQUENCE [LARGE SCALE GENOMIC DNA]</scope>
    <source>
        <strain evidence="5 6">SAG 216-7</strain>
    </source>
</reference>
<evidence type="ECO:0000313" key="6">
    <source>
        <dbReference type="Proteomes" id="UP001491310"/>
    </source>
</evidence>
<dbReference type="Pfam" id="PF17855">
    <property type="entry name" value="MCM_lid"/>
    <property type="match status" value="1"/>
</dbReference>
<dbReference type="InterPro" id="IPR031327">
    <property type="entry name" value="MCM"/>
</dbReference>
<name>A0ABR2YSX4_9CHLO</name>
<feature type="domain" description="MCM AAA-lid" evidence="4">
    <location>
        <begin position="182"/>
        <end position="258"/>
    </location>
</feature>
<comment type="caution">
    <text evidence="5">The sequence shown here is derived from an EMBL/GenBank/DDBJ whole genome shotgun (WGS) entry which is preliminary data.</text>
</comment>
<dbReference type="InterPro" id="IPR041562">
    <property type="entry name" value="MCM_lid"/>
</dbReference>
<evidence type="ECO:0000256" key="3">
    <source>
        <dbReference type="ARBA" id="ARBA00022705"/>
    </source>
</evidence>
<dbReference type="PANTHER" id="PTHR11630:SF66">
    <property type="entry name" value="DNA REPLICATION LICENSING FACTOR MCM4"/>
    <property type="match status" value="1"/>
</dbReference>
<sequence length="309" mass="33420">MRIIQRALKLLTPQCVFHDENKPLLPKLQPTPLPGVENGVRVDAGSLGLAASGVLLLQHHQLKKKEQDALAHTLEHSSKSVCADPALSVSVTAAVWMIADQKDIRQNCNSKKGRGMSSTSEKTHLSGNLLGAFDLVTSNSTADDMELEAIEHILDFSSEAGTDTDESSLEQMAALGRCMERHMAKAACMQQPTMSTGAANFLQQYFMALRQYDAADFGVTAGTLSSLARLAIASARLHLRDTVLALPDAVLAIIMFERSCDSKGFQSRMARDVQNIVPDGEELADHLRASHTALKAHFGSTDVGLAREE</sequence>
<gene>
    <name evidence="5" type="ORF">WJX75_000910</name>
</gene>
<dbReference type="Proteomes" id="UP001491310">
    <property type="component" value="Unassembled WGS sequence"/>
</dbReference>
<dbReference type="InterPro" id="IPR027417">
    <property type="entry name" value="P-loop_NTPase"/>
</dbReference>
<dbReference type="EC" id="3.6.4.12" evidence="2"/>
<keyword evidence="3" id="KW-0235">DNA replication</keyword>
<dbReference type="PANTHER" id="PTHR11630">
    <property type="entry name" value="DNA REPLICATION LICENSING FACTOR MCM FAMILY MEMBER"/>
    <property type="match status" value="1"/>
</dbReference>
<evidence type="ECO:0000259" key="4">
    <source>
        <dbReference type="Pfam" id="PF17855"/>
    </source>
</evidence>
<keyword evidence="6" id="KW-1185">Reference proteome</keyword>
<dbReference type="EMBL" id="JALJOT010000005">
    <property type="protein sequence ID" value="KAK9914817.1"/>
    <property type="molecule type" value="Genomic_DNA"/>
</dbReference>
<protein>
    <recommendedName>
        <fullName evidence="2">DNA helicase</fullName>
        <ecNumber evidence="2">3.6.4.12</ecNumber>
    </recommendedName>
</protein>
<organism evidence="5 6">
    <name type="scientific">Coccomyxa subellipsoidea</name>
    <dbReference type="NCBI Taxonomy" id="248742"/>
    <lineage>
        <taxon>Eukaryota</taxon>
        <taxon>Viridiplantae</taxon>
        <taxon>Chlorophyta</taxon>
        <taxon>core chlorophytes</taxon>
        <taxon>Trebouxiophyceae</taxon>
        <taxon>Trebouxiophyceae incertae sedis</taxon>
        <taxon>Coccomyxaceae</taxon>
        <taxon>Coccomyxa</taxon>
    </lineage>
</organism>
<dbReference type="Gene3D" id="3.40.50.300">
    <property type="entry name" value="P-loop containing nucleotide triphosphate hydrolases"/>
    <property type="match status" value="1"/>
</dbReference>
<evidence type="ECO:0000256" key="2">
    <source>
        <dbReference type="ARBA" id="ARBA00012551"/>
    </source>
</evidence>
<evidence type="ECO:0000313" key="5">
    <source>
        <dbReference type="EMBL" id="KAK9914817.1"/>
    </source>
</evidence>
<evidence type="ECO:0000256" key="1">
    <source>
        <dbReference type="ARBA" id="ARBA00008010"/>
    </source>
</evidence>
<accession>A0ABR2YSX4</accession>
<comment type="similarity">
    <text evidence="1">Belongs to the MCM family.</text>
</comment>
<proteinExistence type="inferred from homology"/>